<evidence type="ECO:0000256" key="1">
    <source>
        <dbReference type="ARBA" id="ARBA00022723"/>
    </source>
</evidence>
<evidence type="ECO:0000256" key="5">
    <source>
        <dbReference type="PROSITE-ProRule" id="PRU00723"/>
    </source>
</evidence>
<dbReference type="HOGENOM" id="CLU_041614_0_0_1"/>
<reference evidence="8" key="1">
    <citation type="submission" date="2015-04" db="UniProtKB">
        <authorList>
            <consortium name="EnsemblPlants"/>
        </authorList>
    </citation>
    <scope>IDENTIFICATION</scope>
</reference>
<evidence type="ECO:0000256" key="4">
    <source>
        <dbReference type="ARBA" id="ARBA00023125"/>
    </source>
</evidence>
<dbReference type="GO" id="GO:0008270">
    <property type="term" value="F:zinc ion binding"/>
    <property type="evidence" value="ECO:0007669"/>
    <property type="project" value="UniProtKB-KW"/>
</dbReference>
<dbReference type="EnsemblPlants" id="OPUNC07G02570.1">
    <property type="protein sequence ID" value="OPUNC07G02570.1"/>
    <property type="gene ID" value="OPUNC07G02570"/>
</dbReference>
<feature type="compositionally biased region" description="Low complexity" evidence="6">
    <location>
        <begin position="368"/>
        <end position="377"/>
    </location>
</feature>
<feature type="zinc finger region" description="C3H1-type" evidence="5">
    <location>
        <begin position="480"/>
        <end position="507"/>
    </location>
</feature>
<dbReference type="InterPro" id="IPR000571">
    <property type="entry name" value="Znf_CCCH"/>
</dbReference>
<organism evidence="8">
    <name type="scientific">Oryza punctata</name>
    <name type="common">Red rice</name>
    <dbReference type="NCBI Taxonomy" id="4537"/>
    <lineage>
        <taxon>Eukaryota</taxon>
        <taxon>Viridiplantae</taxon>
        <taxon>Streptophyta</taxon>
        <taxon>Embryophyta</taxon>
        <taxon>Tracheophyta</taxon>
        <taxon>Spermatophyta</taxon>
        <taxon>Magnoliopsida</taxon>
        <taxon>Liliopsida</taxon>
        <taxon>Poales</taxon>
        <taxon>Poaceae</taxon>
        <taxon>BOP clade</taxon>
        <taxon>Oryzoideae</taxon>
        <taxon>Oryzeae</taxon>
        <taxon>Oryzinae</taxon>
        <taxon>Oryza</taxon>
    </lineage>
</organism>
<feature type="domain" description="C3H1-type" evidence="7">
    <location>
        <begin position="480"/>
        <end position="507"/>
    </location>
</feature>
<evidence type="ECO:0000259" key="7">
    <source>
        <dbReference type="PROSITE" id="PS50103"/>
    </source>
</evidence>
<dbReference type="Proteomes" id="UP000026962">
    <property type="component" value="Chromosome 7"/>
</dbReference>
<feature type="compositionally biased region" description="Polar residues" evidence="6">
    <location>
        <begin position="310"/>
        <end position="324"/>
    </location>
</feature>
<dbReference type="Gramene" id="OPUNC07G02570.1">
    <property type="protein sequence ID" value="OPUNC07G02570.1"/>
    <property type="gene ID" value="OPUNC07G02570"/>
</dbReference>
<dbReference type="InterPro" id="IPR036855">
    <property type="entry name" value="Znf_CCCH_sf"/>
</dbReference>
<dbReference type="SUPFAM" id="SSF90229">
    <property type="entry name" value="CCCH zinc finger"/>
    <property type="match status" value="1"/>
</dbReference>
<keyword evidence="4" id="KW-0238">DNA-binding</keyword>
<name>A0A0E0LH05_ORYPU</name>
<dbReference type="GO" id="GO:0003677">
    <property type="term" value="F:DNA binding"/>
    <property type="evidence" value="ECO:0007669"/>
    <property type="project" value="UniProtKB-KW"/>
</dbReference>
<dbReference type="OMA" id="CFDAHGY"/>
<evidence type="ECO:0000256" key="3">
    <source>
        <dbReference type="ARBA" id="ARBA00022833"/>
    </source>
</evidence>
<dbReference type="PROSITE" id="PS50103">
    <property type="entry name" value="ZF_C3H1"/>
    <property type="match status" value="2"/>
</dbReference>
<evidence type="ECO:0000256" key="6">
    <source>
        <dbReference type="SAM" id="MobiDB-lite"/>
    </source>
</evidence>
<keyword evidence="2 5" id="KW-0863">Zinc-finger</keyword>
<protein>
    <recommendedName>
        <fullName evidence="7">C3H1-type domain-containing protein</fullName>
    </recommendedName>
</protein>
<keyword evidence="9" id="KW-1185">Reference proteome</keyword>
<keyword evidence="1 5" id="KW-0479">Metal-binding</keyword>
<sequence>MSNPNFPRFHGLNAGAAPFVPRTPPVPRMEAGAGLAGRMFGSGGAATGTGETRSLATTVHGGATSVLAGPISPASSGSAATSALATTGDTSGIAGHLGGSTIFVPSSRDAVYVPISRDIRLLPIGQFHQDHVKLGSASAGVHMINSSSGDDMINSSAGDFSSSPAPRLDAIARPLSWVSGHSTACSLLSPVASSYESSSAAANSEAAATQPQDSWDALWEDTGFAFFCLRDPKTVLCWRYIYGGDMYCSMGCNCFDAHGYTDLQSKIRTGVAAGRSYSDLDFSTVSQFASVFSSQHPPASDEWNFAVGNMQQQQQRSMTPSASRGATAATDAVGEAPPADADAHSGTSSSAVSTDMSLVRTTPPPSPSAAAVAGSPSPTTPGPGNGGATPTTGADENNVGEINDVDYPRLLPFGPGPAPAPAPARSSSRAPERRRRPKITDRKARLCEQWMQHGKCPKGARCYDAHGLEDQIRVPVKRMTHRKDRCWDYLNGQCRNGVNCSRPHEGYS</sequence>
<feature type="region of interest" description="Disordered" evidence="6">
    <location>
        <begin position="310"/>
        <end position="439"/>
    </location>
</feature>
<dbReference type="SMART" id="SM00356">
    <property type="entry name" value="ZnF_C3H1"/>
    <property type="match status" value="3"/>
</dbReference>
<reference evidence="8" key="2">
    <citation type="submission" date="2018-05" db="EMBL/GenBank/DDBJ databases">
        <title>OpunRS2 (Oryza punctata Reference Sequence Version 2).</title>
        <authorList>
            <person name="Zhang J."/>
            <person name="Kudrna D."/>
            <person name="Lee S."/>
            <person name="Talag J."/>
            <person name="Welchert J."/>
            <person name="Wing R.A."/>
        </authorList>
    </citation>
    <scope>NUCLEOTIDE SEQUENCE [LARGE SCALE GENOMIC DNA]</scope>
</reference>
<evidence type="ECO:0000313" key="8">
    <source>
        <dbReference type="EnsemblPlants" id="OPUNC07G02570.1"/>
    </source>
</evidence>
<feature type="region of interest" description="Disordered" evidence="6">
    <location>
        <begin position="1"/>
        <end position="23"/>
    </location>
</feature>
<feature type="domain" description="C3H1-type" evidence="7">
    <location>
        <begin position="441"/>
        <end position="469"/>
    </location>
</feature>
<evidence type="ECO:0000256" key="2">
    <source>
        <dbReference type="ARBA" id="ARBA00022771"/>
    </source>
</evidence>
<evidence type="ECO:0000313" key="9">
    <source>
        <dbReference type="Proteomes" id="UP000026962"/>
    </source>
</evidence>
<feature type="zinc finger region" description="C3H1-type" evidence="5">
    <location>
        <begin position="441"/>
        <end position="469"/>
    </location>
</feature>
<accession>A0A0E0LH05</accession>
<keyword evidence="3 5" id="KW-0862">Zinc</keyword>
<dbReference type="AlphaFoldDB" id="A0A0E0LH05"/>
<dbReference type="Gene3D" id="4.10.1000.10">
    <property type="entry name" value="Zinc finger, CCCH-type"/>
    <property type="match status" value="1"/>
</dbReference>
<proteinExistence type="predicted"/>
<feature type="compositionally biased region" description="Polar residues" evidence="6">
    <location>
        <begin position="345"/>
        <end position="360"/>
    </location>
</feature>